<comment type="caution">
    <text evidence="2">The sequence shown here is derived from an EMBL/GenBank/DDBJ whole genome shotgun (WGS) entry which is preliminary data.</text>
</comment>
<organism evidence="2 3">
    <name type="scientific">Vespula squamosa</name>
    <name type="common">Southern yellow jacket</name>
    <name type="synonym">Wasp</name>
    <dbReference type="NCBI Taxonomy" id="30214"/>
    <lineage>
        <taxon>Eukaryota</taxon>
        <taxon>Metazoa</taxon>
        <taxon>Ecdysozoa</taxon>
        <taxon>Arthropoda</taxon>
        <taxon>Hexapoda</taxon>
        <taxon>Insecta</taxon>
        <taxon>Pterygota</taxon>
        <taxon>Neoptera</taxon>
        <taxon>Endopterygota</taxon>
        <taxon>Hymenoptera</taxon>
        <taxon>Apocrita</taxon>
        <taxon>Aculeata</taxon>
        <taxon>Vespoidea</taxon>
        <taxon>Vespidae</taxon>
        <taxon>Vespinae</taxon>
        <taxon>Vespula</taxon>
    </lineage>
</organism>
<evidence type="ECO:0000313" key="3">
    <source>
        <dbReference type="Proteomes" id="UP001607302"/>
    </source>
</evidence>
<gene>
    <name evidence="2" type="ORF">V1478_018842</name>
</gene>
<name>A0ABD1ZTY2_VESSQ</name>
<reference evidence="2 3" key="1">
    <citation type="journal article" date="2024" name="Ann. Entomol. Soc. Am.">
        <title>Genomic analyses of the southern and eastern yellowjacket wasps (Hymenoptera: Vespidae) reveal evolutionary signatures of social life.</title>
        <authorList>
            <person name="Catto M.A."/>
            <person name="Caine P.B."/>
            <person name="Orr S.E."/>
            <person name="Hunt B.G."/>
            <person name="Goodisman M.A.D."/>
        </authorList>
    </citation>
    <scope>NUCLEOTIDE SEQUENCE [LARGE SCALE GENOMIC DNA]</scope>
    <source>
        <strain evidence="2">233</strain>
        <tissue evidence="2">Head and thorax</tissue>
    </source>
</reference>
<proteinExistence type="predicted"/>
<dbReference type="AlphaFoldDB" id="A0ABD1ZTY2"/>
<dbReference type="Proteomes" id="UP001607302">
    <property type="component" value="Unassembled WGS sequence"/>
</dbReference>
<protein>
    <submittedName>
        <fullName evidence="2">Uncharacterized protein</fullName>
    </submittedName>
</protein>
<evidence type="ECO:0000313" key="2">
    <source>
        <dbReference type="EMBL" id="KAL2711821.1"/>
    </source>
</evidence>
<evidence type="ECO:0000256" key="1">
    <source>
        <dbReference type="SAM" id="MobiDB-lite"/>
    </source>
</evidence>
<keyword evidence="3" id="KW-1185">Reference proteome</keyword>
<feature type="region of interest" description="Disordered" evidence="1">
    <location>
        <begin position="1"/>
        <end position="35"/>
    </location>
</feature>
<sequence length="35" mass="3974">MDFESDSLRKRNSFGDLVSMTAARNSTRPQKFPPS</sequence>
<accession>A0ABD1ZTY2</accession>
<dbReference type="EMBL" id="JAUDFV010000173">
    <property type="protein sequence ID" value="KAL2711821.1"/>
    <property type="molecule type" value="Genomic_DNA"/>
</dbReference>